<keyword evidence="1" id="KW-1133">Transmembrane helix</keyword>
<keyword evidence="3" id="KW-1185">Reference proteome</keyword>
<protein>
    <submittedName>
        <fullName evidence="2">Uncharacterized protein</fullName>
    </submittedName>
</protein>
<evidence type="ECO:0000313" key="3">
    <source>
        <dbReference type="Proteomes" id="UP000185687"/>
    </source>
</evidence>
<gene>
    <name evidence="2" type="ORF">SAMN05421809_1708</name>
</gene>
<name>A0A1N7CHF8_9EURY</name>
<keyword evidence="1" id="KW-0472">Membrane</keyword>
<organism evidence="2 3">
    <name type="scientific">Natronorubrum daqingense</name>
    <dbReference type="NCBI Taxonomy" id="588898"/>
    <lineage>
        <taxon>Archaea</taxon>
        <taxon>Methanobacteriati</taxon>
        <taxon>Methanobacteriota</taxon>
        <taxon>Stenosarchaea group</taxon>
        <taxon>Halobacteria</taxon>
        <taxon>Halobacteriales</taxon>
        <taxon>Natrialbaceae</taxon>
        <taxon>Natronorubrum</taxon>
    </lineage>
</organism>
<dbReference type="AlphaFoldDB" id="A0A1N7CHF8"/>
<reference evidence="2 3" key="1">
    <citation type="submission" date="2017-01" db="EMBL/GenBank/DDBJ databases">
        <authorList>
            <person name="Mah S.A."/>
            <person name="Swanson W.J."/>
            <person name="Moy G.W."/>
            <person name="Vacquier V.D."/>
        </authorList>
    </citation>
    <scope>NUCLEOTIDE SEQUENCE [LARGE SCALE GENOMIC DNA]</scope>
    <source>
        <strain evidence="2 3">CGMCC 1.8909</strain>
    </source>
</reference>
<dbReference type="Proteomes" id="UP000185687">
    <property type="component" value="Unassembled WGS sequence"/>
</dbReference>
<proteinExistence type="predicted"/>
<sequence length="40" mass="4296">MSLSEILNGENMTGKQAATVFFLWLGLVLTAGFLLVLTVP</sequence>
<accession>A0A1N7CHF8</accession>
<feature type="transmembrane region" description="Helical" evidence="1">
    <location>
        <begin position="20"/>
        <end position="39"/>
    </location>
</feature>
<evidence type="ECO:0000313" key="2">
    <source>
        <dbReference type="EMBL" id="SIR63026.1"/>
    </source>
</evidence>
<dbReference type="EMBL" id="FTNP01000002">
    <property type="protein sequence ID" value="SIR63026.1"/>
    <property type="molecule type" value="Genomic_DNA"/>
</dbReference>
<keyword evidence="1" id="KW-0812">Transmembrane</keyword>
<evidence type="ECO:0000256" key="1">
    <source>
        <dbReference type="SAM" id="Phobius"/>
    </source>
</evidence>